<evidence type="ECO:0008006" key="3">
    <source>
        <dbReference type="Google" id="ProtNLM"/>
    </source>
</evidence>
<name>A0A4T0PFZ4_9BASI</name>
<comment type="caution">
    <text evidence="1">The sequence shown here is derived from an EMBL/GenBank/DDBJ whole genome shotgun (WGS) entry which is preliminary data.</text>
</comment>
<dbReference type="AlphaFoldDB" id="A0A4T0PFZ4"/>
<dbReference type="Proteomes" id="UP000305647">
    <property type="component" value="Unassembled WGS sequence"/>
</dbReference>
<reference evidence="1 2" key="1">
    <citation type="submission" date="2019-03" db="EMBL/GenBank/DDBJ databases">
        <title>Sequencing 25 genomes of Wallemia mellicola.</title>
        <authorList>
            <person name="Gostincar C."/>
        </authorList>
    </citation>
    <scope>NUCLEOTIDE SEQUENCE [LARGE SCALE GENOMIC DNA]</scope>
    <source>
        <strain evidence="1 2">EXF-8738</strain>
    </source>
</reference>
<accession>A0A4T0PFZ4</accession>
<sequence>MRIGTFFTKSADQLQKRIATLENTNKLLALSKNTPNFTQILSSNGIGCLTDAFRARSIDNVYSLSYVELPSNVIPFHAAISGRNAPTVGRWIRKHVIDDDNLGELPDFTRWNANENKGTGIWSGRRSRSVALPSQLDSNVLRKTSSDSIKSLVYFTEPHSEDFVHSLHERFPKAKKLGINLPHTPFETGLPQTLVFPGGSVVGGGLIGFGSTECIKKDAPTINFDGYSSFSDVMEVTNASGNIILTLNNANACRQLLELLNKNRVDKEDEYYLAAYTNEGSIKSIHRITSGDPSRGAIALDTTEDLTLSHKVQFMKRESTSTVAEIDPTPAKTTSPSISAISSKYPLLSLPLEDAITTQDYVHIENEFIIASELGFNTSTNPEHTPWSCNVESSANLLL</sequence>
<proteinExistence type="predicted"/>
<dbReference type="EMBL" id="SPRO01000017">
    <property type="protein sequence ID" value="TIC30738.1"/>
    <property type="molecule type" value="Genomic_DNA"/>
</dbReference>
<evidence type="ECO:0000313" key="1">
    <source>
        <dbReference type="EMBL" id="TIC30738.1"/>
    </source>
</evidence>
<organism evidence="1 2">
    <name type="scientific">Wallemia mellicola</name>
    <dbReference type="NCBI Taxonomy" id="1708541"/>
    <lineage>
        <taxon>Eukaryota</taxon>
        <taxon>Fungi</taxon>
        <taxon>Dikarya</taxon>
        <taxon>Basidiomycota</taxon>
        <taxon>Wallemiomycotina</taxon>
        <taxon>Wallemiomycetes</taxon>
        <taxon>Wallemiales</taxon>
        <taxon>Wallemiaceae</taxon>
        <taxon>Wallemia</taxon>
    </lineage>
</organism>
<evidence type="ECO:0000313" key="2">
    <source>
        <dbReference type="Proteomes" id="UP000305647"/>
    </source>
</evidence>
<protein>
    <recommendedName>
        <fullName evidence="3">FIST domain-containing protein</fullName>
    </recommendedName>
</protein>
<gene>
    <name evidence="1" type="ORF">E3Q10_02012</name>
</gene>